<dbReference type="Gene3D" id="3.40.50.1000">
    <property type="entry name" value="HAD superfamily/HAD-like"/>
    <property type="match status" value="1"/>
</dbReference>
<keyword evidence="5" id="KW-1185">Reference proteome</keyword>
<dbReference type="Gene3D" id="3.30.70.1020">
    <property type="entry name" value="Trehalose-6-phosphate phosphatase related protein, domain 2"/>
    <property type="match status" value="1"/>
</dbReference>
<comment type="cofactor">
    <cofactor evidence="3">
        <name>Mg(2+)</name>
        <dbReference type="ChEBI" id="CHEBI:18420"/>
    </cofactor>
</comment>
<dbReference type="PANTHER" id="PTHR43768:SF3">
    <property type="entry name" value="TREHALOSE 6-PHOSPHATE PHOSPHATASE"/>
    <property type="match status" value="1"/>
</dbReference>
<proteinExistence type="inferred from homology"/>
<organism evidence="4 5">
    <name type="scientific">Corynebacterium meridianum</name>
    <dbReference type="NCBI Taxonomy" id="2765363"/>
    <lineage>
        <taxon>Bacteria</taxon>
        <taxon>Bacillati</taxon>
        <taxon>Actinomycetota</taxon>
        <taxon>Actinomycetes</taxon>
        <taxon>Mycobacteriales</taxon>
        <taxon>Corynebacteriaceae</taxon>
        <taxon>Corynebacterium</taxon>
    </lineage>
</organism>
<dbReference type="AlphaFoldDB" id="A0A934M891"/>
<dbReference type="NCBIfam" id="TIGR00685">
    <property type="entry name" value="T6PP"/>
    <property type="match status" value="1"/>
</dbReference>
<dbReference type="GO" id="GO:0046872">
    <property type="term" value="F:metal ion binding"/>
    <property type="evidence" value="ECO:0007669"/>
    <property type="project" value="UniProtKB-KW"/>
</dbReference>
<evidence type="ECO:0000313" key="5">
    <source>
        <dbReference type="Proteomes" id="UP000645966"/>
    </source>
</evidence>
<comment type="function">
    <text evidence="2 3">Removes the phosphate from trehalose 6-phosphate to produce free trehalose.</text>
</comment>
<evidence type="ECO:0000256" key="2">
    <source>
        <dbReference type="ARBA" id="ARBA00024179"/>
    </source>
</evidence>
<dbReference type="InterPro" id="IPR036412">
    <property type="entry name" value="HAD-like_sf"/>
</dbReference>
<evidence type="ECO:0000256" key="1">
    <source>
        <dbReference type="ARBA" id="ARBA00022801"/>
    </source>
</evidence>
<protein>
    <recommendedName>
        <fullName evidence="3">Trehalose 6-phosphate phosphatase</fullName>
        <ecNumber evidence="3">3.1.3.12</ecNumber>
    </recommendedName>
</protein>
<name>A0A934M891_9CORY</name>
<dbReference type="SUPFAM" id="SSF56784">
    <property type="entry name" value="HAD-like"/>
    <property type="match status" value="1"/>
</dbReference>
<dbReference type="GO" id="GO:0004805">
    <property type="term" value="F:trehalose-phosphatase activity"/>
    <property type="evidence" value="ECO:0007669"/>
    <property type="project" value="UniProtKB-EC"/>
</dbReference>
<accession>A0A934M891</accession>
<comment type="similarity">
    <text evidence="3">Belongs to the trehalose phosphatase family.</text>
</comment>
<dbReference type="PANTHER" id="PTHR43768">
    <property type="entry name" value="TREHALOSE 6-PHOSPHATE PHOSPHATASE"/>
    <property type="match status" value="1"/>
</dbReference>
<dbReference type="RefSeq" id="WP_198739366.1">
    <property type="nucleotide sequence ID" value="NZ_JAEIOS010000015.1"/>
</dbReference>
<evidence type="ECO:0000313" key="4">
    <source>
        <dbReference type="EMBL" id="MBI8990367.1"/>
    </source>
</evidence>
<dbReference type="Proteomes" id="UP000645966">
    <property type="component" value="Unassembled WGS sequence"/>
</dbReference>
<dbReference type="InterPro" id="IPR003337">
    <property type="entry name" value="Trehalose_PPase"/>
</dbReference>
<sequence>MDNISLDARLSSVIRAPRLLVISDFDGTIADFADDPENVPVNRDSIAALEALGALPDTGAAILSGRDLATLRRLSGAGDRVELVGSHGAESTGDPVEPTDGQRRLLDAVGERLNDLIAGHPGAAVESKPFHRVLHTRRVADRALGDRLLDEARQLRPEGLHVSTGKCIVEFSAVSVNKGTWIAEVRKRGGWDAVVFLGDDVTDEDGFRVLGTGDLGIKVGDGDTAAVGRVADTDGVQTVLERLVTARAAHLKG</sequence>
<dbReference type="EMBL" id="JAEIOS010000015">
    <property type="protein sequence ID" value="MBI8990367.1"/>
    <property type="molecule type" value="Genomic_DNA"/>
</dbReference>
<dbReference type="Pfam" id="PF02358">
    <property type="entry name" value="Trehalose_PPase"/>
    <property type="match status" value="1"/>
</dbReference>
<keyword evidence="3" id="KW-0479">Metal-binding</keyword>
<dbReference type="InterPro" id="IPR023214">
    <property type="entry name" value="HAD_sf"/>
</dbReference>
<dbReference type="InterPro" id="IPR044651">
    <property type="entry name" value="OTSB-like"/>
</dbReference>
<comment type="catalytic activity">
    <reaction evidence="3">
        <text>alpha,alpha-trehalose 6-phosphate + H2O = alpha,alpha-trehalose + phosphate</text>
        <dbReference type="Rhea" id="RHEA:23420"/>
        <dbReference type="ChEBI" id="CHEBI:15377"/>
        <dbReference type="ChEBI" id="CHEBI:16551"/>
        <dbReference type="ChEBI" id="CHEBI:43474"/>
        <dbReference type="ChEBI" id="CHEBI:58429"/>
        <dbReference type="EC" id="3.1.3.12"/>
    </reaction>
</comment>
<comment type="caution">
    <text evidence="4">The sequence shown here is derived from an EMBL/GenBank/DDBJ whole genome shotgun (WGS) entry which is preliminary data.</text>
</comment>
<keyword evidence="1 3" id="KW-0378">Hydrolase</keyword>
<comment type="pathway">
    <text evidence="3">Glycan biosynthesis; trehalose biosynthesis.</text>
</comment>
<dbReference type="EC" id="3.1.3.12" evidence="3"/>
<reference evidence="4" key="1">
    <citation type="submission" date="2020-12" db="EMBL/GenBank/DDBJ databases">
        <title>Genome public.</title>
        <authorList>
            <person name="Sun Q."/>
        </authorList>
    </citation>
    <scope>NUCLEOTIDE SEQUENCE</scope>
    <source>
        <strain evidence="4">CCM 8863</strain>
    </source>
</reference>
<keyword evidence="3" id="KW-0460">Magnesium</keyword>
<dbReference type="GO" id="GO:0005992">
    <property type="term" value="P:trehalose biosynthetic process"/>
    <property type="evidence" value="ECO:0007669"/>
    <property type="project" value="InterPro"/>
</dbReference>
<gene>
    <name evidence="4" type="primary">otsB</name>
    <name evidence="4" type="ORF">JDV75_11440</name>
</gene>
<evidence type="ECO:0000256" key="3">
    <source>
        <dbReference type="RuleBase" id="RU361117"/>
    </source>
</evidence>